<dbReference type="OrthoDB" id="192832at2759"/>
<accession>A0A7S9KPA9</accession>
<feature type="chain" id="PRO_5034926454" description="GH16 domain-containing protein" evidence="1">
    <location>
        <begin position="23"/>
        <end position="289"/>
    </location>
</feature>
<dbReference type="GO" id="GO:0004553">
    <property type="term" value="F:hydrolase activity, hydrolyzing O-glycosyl compounds"/>
    <property type="evidence" value="ECO:0007669"/>
    <property type="project" value="InterPro"/>
</dbReference>
<evidence type="ECO:0000313" key="4">
    <source>
        <dbReference type="Proteomes" id="UP000594364"/>
    </source>
</evidence>
<dbReference type="InterPro" id="IPR050546">
    <property type="entry name" value="Glycosyl_Hydrlase_16"/>
</dbReference>
<dbReference type="PANTHER" id="PTHR10963:SF60">
    <property type="entry name" value="GRAM-NEGATIVE BACTERIA-BINDING PROTEIN 1-RELATED"/>
    <property type="match status" value="1"/>
</dbReference>
<evidence type="ECO:0000259" key="2">
    <source>
        <dbReference type="PROSITE" id="PS51762"/>
    </source>
</evidence>
<feature type="signal peptide" evidence="1">
    <location>
        <begin position="1"/>
        <end position="22"/>
    </location>
</feature>
<proteinExistence type="predicted"/>
<keyword evidence="4" id="KW-1185">Reference proteome</keyword>
<evidence type="ECO:0000313" key="3">
    <source>
        <dbReference type="EMBL" id="QPG96683.1"/>
    </source>
</evidence>
<dbReference type="SUPFAM" id="SSF49899">
    <property type="entry name" value="Concanavalin A-like lectins/glucanases"/>
    <property type="match status" value="1"/>
</dbReference>
<organism evidence="3 4">
    <name type="scientific">Epichloe festucae (strain Fl1)</name>
    <dbReference type="NCBI Taxonomy" id="877507"/>
    <lineage>
        <taxon>Eukaryota</taxon>
        <taxon>Fungi</taxon>
        <taxon>Dikarya</taxon>
        <taxon>Ascomycota</taxon>
        <taxon>Pezizomycotina</taxon>
        <taxon>Sordariomycetes</taxon>
        <taxon>Hypocreomycetidae</taxon>
        <taxon>Hypocreales</taxon>
        <taxon>Clavicipitaceae</taxon>
        <taxon>Epichloe</taxon>
    </lineage>
</organism>
<keyword evidence="1" id="KW-0732">Signal</keyword>
<dbReference type="PANTHER" id="PTHR10963">
    <property type="entry name" value="GLYCOSYL HYDROLASE-RELATED"/>
    <property type="match status" value="1"/>
</dbReference>
<sequence>MINHQALLASVLALAASASAWGAPGYAGFNLRWQETFGGAGGSAPNTGNWNLIDGFLNVNDEWQTYTPSTRNVQLSGGNTLQIVPWRDSSARRGWTSGRLESKYVFTPDAGRVTRVEASLRFGANARAGKQGVWPAWWMLGDSIRHGRAWPACGELDVMEQVNGQPAGHGTAHCQQYPGGVCNEPDGIGSTVAVANDNNFHVWRLEFDRRAGDWARQSITWFVDGRQFHRITGSRIADHATWLSLCQSPMYFILNVAVGGKWPGAPNGATQDGFGAMMEVAYVAHYTTT</sequence>
<protein>
    <recommendedName>
        <fullName evidence="2">GH16 domain-containing protein</fullName>
    </recommendedName>
</protein>
<feature type="domain" description="GH16" evidence="2">
    <location>
        <begin position="19"/>
        <end position="289"/>
    </location>
</feature>
<dbReference type="InterPro" id="IPR013320">
    <property type="entry name" value="ConA-like_dom_sf"/>
</dbReference>
<name>A0A7S9KPA9_EPIFF</name>
<dbReference type="Pfam" id="PF26113">
    <property type="entry name" value="GH16_XgeA"/>
    <property type="match status" value="1"/>
</dbReference>
<evidence type="ECO:0000256" key="1">
    <source>
        <dbReference type="SAM" id="SignalP"/>
    </source>
</evidence>
<dbReference type="EMBL" id="CP031386">
    <property type="protein sequence ID" value="QPG96683.1"/>
    <property type="molecule type" value="Genomic_DNA"/>
</dbReference>
<dbReference type="Gene3D" id="2.60.120.200">
    <property type="match status" value="1"/>
</dbReference>
<dbReference type="CDD" id="cd02182">
    <property type="entry name" value="GH16_Strep_laminarinase_like"/>
    <property type="match status" value="1"/>
</dbReference>
<reference evidence="3 4" key="1">
    <citation type="journal article" date="2018" name="PLoS Genet.">
        <title>Repeat elements organise 3D genome structure and mediate transcription in the filamentous fungus Epichloe festucae.</title>
        <authorList>
            <person name="Winter D.J."/>
            <person name="Ganley A.R.D."/>
            <person name="Young C.A."/>
            <person name="Liachko I."/>
            <person name="Schardl C.L."/>
            <person name="Dupont P.Y."/>
            <person name="Berry D."/>
            <person name="Ram A."/>
            <person name="Scott B."/>
            <person name="Cox M.P."/>
        </authorList>
    </citation>
    <scope>NUCLEOTIDE SEQUENCE [LARGE SCALE GENOMIC DNA]</scope>
    <source>
        <strain evidence="3 4">Fl1</strain>
    </source>
</reference>
<gene>
    <name evidence="3" type="ORF">C2857_004985</name>
</gene>
<dbReference type="Proteomes" id="UP000594364">
    <property type="component" value="Chromosome 2"/>
</dbReference>
<dbReference type="AlphaFoldDB" id="A0A7S9KPA9"/>
<dbReference type="InterPro" id="IPR000757">
    <property type="entry name" value="Beta-glucanase-like"/>
</dbReference>
<dbReference type="PROSITE" id="PS51762">
    <property type="entry name" value="GH16_2"/>
    <property type="match status" value="1"/>
</dbReference>
<dbReference type="GO" id="GO:0005975">
    <property type="term" value="P:carbohydrate metabolic process"/>
    <property type="evidence" value="ECO:0007669"/>
    <property type="project" value="InterPro"/>
</dbReference>